<evidence type="ECO:0000256" key="1">
    <source>
        <dbReference type="SAM" id="MobiDB-lite"/>
    </source>
</evidence>
<proteinExistence type="predicted"/>
<name>A0A392P542_9FABA</name>
<dbReference type="Proteomes" id="UP000265520">
    <property type="component" value="Unassembled WGS sequence"/>
</dbReference>
<reference evidence="2 3" key="1">
    <citation type="journal article" date="2018" name="Front. Plant Sci.">
        <title>Red Clover (Trifolium pratense) and Zigzag Clover (T. medium) - A Picture of Genomic Similarities and Differences.</title>
        <authorList>
            <person name="Dluhosova J."/>
            <person name="Istvanek J."/>
            <person name="Nedelnik J."/>
            <person name="Repkova J."/>
        </authorList>
    </citation>
    <scope>NUCLEOTIDE SEQUENCE [LARGE SCALE GENOMIC DNA]</scope>
    <source>
        <strain evidence="3">cv. 10/8</strain>
        <tissue evidence="2">Leaf</tissue>
    </source>
</reference>
<comment type="caution">
    <text evidence="2">The sequence shown here is derived from an EMBL/GenBank/DDBJ whole genome shotgun (WGS) entry which is preliminary data.</text>
</comment>
<dbReference type="AlphaFoldDB" id="A0A392P542"/>
<protein>
    <submittedName>
        <fullName evidence="2">Uncharacterized protein</fullName>
    </submittedName>
</protein>
<organism evidence="2 3">
    <name type="scientific">Trifolium medium</name>
    <dbReference type="NCBI Taxonomy" id="97028"/>
    <lineage>
        <taxon>Eukaryota</taxon>
        <taxon>Viridiplantae</taxon>
        <taxon>Streptophyta</taxon>
        <taxon>Embryophyta</taxon>
        <taxon>Tracheophyta</taxon>
        <taxon>Spermatophyta</taxon>
        <taxon>Magnoliopsida</taxon>
        <taxon>eudicotyledons</taxon>
        <taxon>Gunneridae</taxon>
        <taxon>Pentapetalae</taxon>
        <taxon>rosids</taxon>
        <taxon>fabids</taxon>
        <taxon>Fabales</taxon>
        <taxon>Fabaceae</taxon>
        <taxon>Papilionoideae</taxon>
        <taxon>50 kb inversion clade</taxon>
        <taxon>NPAAA clade</taxon>
        <taxon>Hologalegina</taxon>
        <taxon>IRL clade</taxon>
        <taxon>Trifolieae</taxon>
        <taxon>Trifolium</taxon>
    </lineage>
</organism>
<evidence type="ECO:0000313" key="3">
    <source>
        <dbReference type="Proteomes" id="UP000265520"/>
    </source>
</evidence>
<feature type="region of interest" description="Disordered" evidence="1">
    <location>
        <begin position="19"/>
        <end position="46"/>
    </location>
</feature>
<sequence length="54" mass="5572">MLMDGSTSNVDICKEGTIGDNVTNTTETHTHCEVPGSNPGEGVQPSNINIGIVS</sequence>
<dbReference type="EMBL" id="LXQA010064471">
    <property type="protein sequence ID" value="MCI07183.1"/>
    <property type="molecule type" value="Genomic_DNA"/>
</dbReference>
<accession>A0A392P542</accession>
<keyword evidence="3" id="KW-1185">Reference proteome</keyword>
<evidence type="ECO:0000313" key="2">
    <source>
        <dbReference type="EMBL" id="MCI07183.1"/>
    </source>
</evidence>